<evidence type="ECO:0000256" key="9">
    <source>
        <dbReference type="ARBA" id="ARBA00022842"/>
    </source>
</evidence>
<comment type="caution">
    <text evidence="13">The sequence shown here is derived from an EMBL/GenBank/DDBJ whole genome shotgun (WGS) entry which is preliminary data.</text>
</comment>
<name>A0A8H6JTD7_9PEZI</name>
<dbReference type="InterPro" id="IPR036565">
    <property type="entry name" value="Mur-like_cat_sf"/>
</dbReference>
<evidence type="ECO:0000256" key="4">
    <source>
        <dbReference type="ARBA" id="ARBA00022563"/>
    </source>
</evidence>
<organism evidence="13 14">
    <name type="scientific">Colletotrichum sojae</name>
    <dbReference type="NCBI Taxonomy" id="2175907"/>
    <lineage>
        <taxon>Eukaryota</taxon>
        <taxon>Fungi</taxon>
        <taxon>Dikarya</taxon>
        <taxon>Ascomycota</taxon>
        <taxon>Pezizomycotina</taxon>
        <taxon>Sordariomycetes</taxon>
        <taxon>Hypocreomycetidae</taxon>
        <taxon>Glomerellales</taxon>
        <taxon>Glomerellaceae</taxon>
        <taxon>Colletotrichum</taxon>
        <taxon>Colletotrichum orchidearum species complex</taxon>
    </lineage>
</organism>
<dbReference type="SUPFAM" id="SSF53244">
    <property type="entry name" value="MurD-like peptide ligases, peptide-binding domain"/>
    <property type="match status" value="1"/>
</dbReference>
<keyword evidence="9" id="KW-0460">Magnesium</keyword>
<dbReference type="GO" id="GO:0005524">
    <property type="term" value="F:ATP binding"/>
    <property type="evidence" value="ECO:0007669"/>
    <property type="project" value="UniProtKB-KW"/>
</dbReference>
<reference evidence="13 14" key="1">
    <citation type="journal article" date="2020" name="Phytopathology">
        <title>Genome Sequence Resources of Colletotrichum truncatum, C. plurivorum, C. musicola, and C. sojae: Four Species Pathogenic to Soybean (Glycine max).</title>
        <authorList>
            <person name="Rogerio F."/>
            <person name="Boufleur T.R."/>
            <person name="Ciampi-Guillardi M."/>
            <person name="Sukno S.A."/>
            <person name="Thon M.R."/>
            <person name="Massola Junior N.S."/>
            <person name="Baroncelli R."/>
        </authorList>
    </citation>
    <scope>NUCLEOTIDE SEQUENCE [LARGE SCALE GENOMIC DNA]</scope>
    <source>
        <strain evidence="13 14">LFN0009</strain>
    </source>
</reference>
<evidence type="ECO:0000313" key="13">
    <source>
        <dbReference type="EMBL" id="KAF6818752.1"/>
    </source>
</evidence>
<evidence type="ECO:0000256" key="5">
    <source>
        <dbReference type="ARBA" id="ARBA00022598"/>
    </source>
</evidence>
<keyword evidence="14" id="KW-1185">Reference proteome</keyword>
<dbReference type="AlphaFoldDB" id="A0A8H6JTD7"/>
<keyword evidence="5" id="KW-0436">Ligase</keyword>
<keyword evidence="6" id="KW-0479">Metal-binding</keyword>
<dbReference type="NCBIfam" id="TIGR01499">
    <property type="entry name" value="folC"/>
    <property type="match status" value="1"/>
</dbReference>
<dbReference type="Proteomes" id="UP000652219">
    <property type="component" value="Unassembled WGS sequence"/>
</dbReference>
<accession>A0A8H6JTD7</accession>
<dbReference type="PANTHER" id="PTHR11136:SF5">
    <property type="entry name" value="FOLYLPOLYGLUTAMATE SYNTHASE, MITOCHONDRIAL"/>
    <property type="match status" value="1"/>
</dbReference>
<evidence type="ECO:0000256" key="11">
    <source>
        <dbReference type="ARBA" id="ARBA00030876"/>
    </source>
</evidence>
<keyword evidence="8" id="KW-0067">ATP-binding</keyword>
<keyword evidence="4" id="KW-0554">One-carbon metabolism</keyword>
<evidence type="ECO:0000256" key="10">
    <source>
        <dbReference type="ARBA" id="ARBA00030592"/>
    </source>
</evidence>
<dbReference type="SUPFAM" id="SSF53623">
    <property type="entry name" value="MurD-like peptide ligases, catalytic domain"/>
    <property type="match status" value="1"/>
</dbReference>
<dbReference type="GO" id="GO:0005829">
    <property type="term" value="C:cytosol"/>
    <property type="evidence" value="ECO:0007669"/>
    <property type="project" value="TreeGrafter"/>
</dbReference>
<sequence>MRRLSRLISLSPITNPHIALRTSLSSPRTMSSSSRTYTEAITLLNTLIPNLKVHALFNRPKDASSSSPPSNPNDLAIPEMRAWLSRAGLTPSSLSSISYIHVAGTKGKGSVTALATSALLSSSSVGKVGTYTSPHLVSPRERIAIDGIPVSQSLFASHFFSLWDTLSACPADDELGFEAGSKPFYFRYLTLLALRLFVAEGVRSAVIECGIGGEYDATNILPPESLTAAVVTQLGIDHVAMLGSTAEEIAWHKAGVMKPNRPAFTRLLTDQPGVMTVLRQRASEINAELIEISDDEVVSWQGVQDAKLPGGAFQKRNQALAALAAQHHIRVLESNQRDSPAPRSSLTSVPKSIISGLRSATLRGRHEVLRRGSVGWHLDGAHNADSLSEVGRWIASILLQSANARLVLVFNQQERDAADLLLGLLTEMRNAGVDVDAKLAGAVFTRNDKTKLEDADLGVQERCAEALRKAHPEVDTTVCADLEEMTSAVDAITSRDGEKGIEPVVLVTGSMYLVGNVIGFLEPDSLS</sequence>
<evidence type="ECO:0000256" key="8">
    <source>
        <dbReference type="ARBA" id="ARBA00022840"/>
    </source>
</evidence>
<proteinExistence type="inferred from homology"/>
<dbReference type="GO" id="GO:0004326">
    <property type="term" value="F:tetrahydrofolylpolyglutamate synthase activity"/>
    <property type="evidence" value="ECO:0007669"/>
    <property type="project" value="UniProtKB-EC"/>
</dbReference>
<comment type="catalytic activity">
    <reaction evidence="12">
        <text>(6S)-5,6,7,8-tetrahydrofolyl-(gamma-L-Glu)(n) + L-glutamate + ATP = (6S)-5,6,7,8-tetrahydrofolyl-(gamma-L-Glu)(n+1) + ADP + phosphate + H(+)</text>
        <dbReference type="Rhea" id="RHEA:10580"/>
        <dbReference type="Rhea" id="RHEA-COMP:14738"/>
        <dbReference type="Rhea" id="RHEA-COMP:14740"/>
        <dbReference type="ChEBI" id="CHEBI:15378"/>
        <dbReference type="ChEBI" id="CHEBI:29985"/>
        <dbReference type="ChEBI" id="CHEBI:30616"/>
        <dbReference type="ChEBI" id="CHEBI:43474"/>
        <dbReference type="ChEBI" id="CHEBI:141005"/>
        <dbReference type="ChEBI" id="CHEBI:456216"/>
        <dbReference type="EC" id="6.3.2.17"/>
    </reaction>
</comment>
<dbReference type="PROSITE" id="PS01012">
    <property type="entry name" value="FOLYLPOLYGLU_SYNT_2"/>
    <property type="match status" value="1"/>
</dbReference>
<dbReference type="Gene3D" id="3.90.190.20">
    <property type="entry name" value="Mur ligase, C-terminal domain"/>
    <property type="match status" value="1"/>
</dbReference>
<evidence type="ECO:0000256" key="7">
    <source>
        <dbReference type="ARBA" id="ARBA00022741"/>
    </source>
</evidence>
<dbReference type="GO" id="GO:0005739">
    <property type="term" value="C:mitochondrion"/>
    <property type="evidence" value="ECO:0007669"/>
    <property type="project" value="TreeGrafter"/>
</dbReference>
<evidence type="ECO:0000256" key="1">
    <source>
        <dbReference type="ARBA" id="ARBA00005150"/>
    </source>
</evidence>
<dbReference type="UniPathway" id="UPA00850"/>
<evidence type="ECO:0000256" key="12">
    <source>
        <dbReference type="ARBA" id="ARBA00047493"/>
    </source>
</evidence>
<dbReference type="InterPro" id="IPR036615">
    <property type="entry name" value="Mur_ligase_C_dom_sf"/>
</dbReference>
<dbReference type="Gene3D" id="3.40.1190.10">
    <property type="entry name" value="Mur-like, catalytic domain"/>
    <property type="match status" value="1"/>
</dbReference>
<evidence type="ECO:0000256" key="6">
    <source>
        <dbReference type="ARBA" id="ARBA00022723"/>
    </source>
</evidence>
<comment type="similarity">
    <text evidence="2">Belongs to the folylpolyglutamate synthase family.</text>
</comment>
<dbReference type="EMBL" id="WIGN01000013">
    <property type="protein sequence ID" value="KAF6818752.1"/>
    <property type="molecule type" value="Genomic_DNA"/>
</dbReference>
<protein>
    <recommendedName>
        <fullName evidence="3">tetrahydrofolate synthase</fullName>
        <ecNumber evidence="3">6.3.2.17</ecNumber>
    </recommendedName>
    <alternativeName>
        <fullName evidence="11">Folylpoly-gamma-glutamate synthetase</fullName>
    </alternativeName>
    <alternativeName>
        <fullName evidence="10">Tetrahydrofolylpolyglutamate synthase</fullName>
    </alternativeName>
</protein>
<keyword evidence="7" id="KW-0547">Nucleotide-binding</keyword>
<evidence type="ECO:0000313" key="14">
    <source>
        <dbReference type="Proteomes" id="UP000652219"/>
    </source>
</evidence>
<dbReference type="InterPro" id="IPR018109">
    <property type="entry name" value="Folylpolyglutamate_synth_CS"/>
</dbReference>
<dbReference type="InterPro" id="IPR001645">
    <property type="entry name" value="Folylpolyglutamate_synth"/>
</dbReference>
<dbReference type="EC" id="6.3.2.17" evidence="3"/>
<gene>
    <name evidence="13" type="ORF">CSOJ01_01705</name>
</gene>
<evidence type="ECO:0000256" key="2">
    <source>
        <dbReference type="ARBA" id="ARBA00008276"/>
    </source>
</evidence>
<dbReference type="PANTHER" id="PTHR11136">
    <property type="entry name" value="FOLYLPOLYGLUTAMATE SYNTHASE-RELATED"/>
    <property type="match status" value="1"/>
</dbReference>
<evidence type="ECO:0000256" key="3">
    <source>
        <dbReference type="ARBA" id="ARBA00013025"/>
    </source>
</evidence>
<dbReference type="GO" id="GO:0006730">
    <property type="term" value="P:one-carbon metabolic process"/>
    <property type="evidence" value="ECO:0007669"/>
    <property type="project" value="UniProtKB-KW"/>
</dbReference>
<dbReference type="GO" id="GO:0046872">
    <property type="term" value="F:metal ion binding"/>
    <property type="evidence" value="ECO:0007669"/>
    <property type="project" value="UniProtKB-KW"/>
</dbReference>
<comment type="pathway">
    <text evidence="1">Cofactor biosynthesis; tetrahydrofolylpolyglutamate biosynthesis.</text>
</comment>